<dbReference type="Gene3D" id="3.40.1190.10">
    <property type="entry name" value="Mur-like, catalytic domain"/>
    <property type="match status" value="1"/>
</dbReference>
<name>A0ABS2PG37_9BACL</name>
<gene>
    <name evidence="2" type="ORF">JOD17_003505</name>
</gene>
<dbReference type="InterPro" id="IPR050061">
    <property type="entry name" value="MurCDEF_pg_biosynth"/>
</dbReference>
<dbReference type="InterPro" id="IPR036565">
    <property type="entry name" value="Mur-like_cat_sf"/>
</dbReference>
<reference evidence="2 3" key="1">
    <citation type="submission" date="2021-01" db="EMBL/GenBank/DDBJ databases">
        <title>Genomic Encyclopedia of Type Strains, Phase IV (KMG-IV): sequencing the most valuable type-strain genomes for metagenomic binning, comparative biology and taxonomic classification.</title>
        <authorList>
            <person name="Goeker M."/>
        </authorList>
    </citation>
    <scope>NUCLEOTIDE SEQUENCE [LARGE SCALE GENOMIC DNA]</scope>
    <source>
        <strain evidence="2 3">DSM 25540</strain>
    </source>
</reference>
<dbReference type="Proteomes" id="UP000741863">
    <property type="component" value="Unassembled WGS sequence"/>
</dbReference>
<dbReference type="InterPro" id="IPR008337">
    <property type="entry name" value="Capsule_biosynth_CapB"/>
</dbReference>
<dbReference type="PANTHER" id="PTHR43445:SF1">
    <property type="entry name" value="PGA SYNTHASE CAPB"/>
    <property type="match status" value="1"/>
</dbReference>
<keyword evidence="3" id="KW-1185">Reference proteome</keyword>
<dbReference type="RefSeq" id="WP_042420406.1">
    <property type="nucleotide sequence ID" value="NZ_JAFBEC010000012.1"/>
</dbReference>
<evidence type="ECO:0000259" key="1">
    <source>
        <dbReference type="Pfam" id="PF08245"/>
    </source>
</evidence>
<sequence>MLFIITICLLSLLVFGFLEHRKHNRNVEAIPVRININGVRGKSTVTRLVTGVLTEANYQTVGKTTGTQARMLYWYKDQEDPIVRRPEGPNIGEQKGVMKKVAEEDADALVSECMAVTPDYQTVFQEKMLKANIGVIVNVLEDHMDLLGPTLDEVAYAFTATIPHNGHLIVNESPYVPMYKEIAEERNTKVIVCDTSRIPEAFLLQFDYMVFPENAALALAVADALGIDQETAFKGMLNAWPDPGSLQITPLDLNQKQPSFLVNGFAANDATSTINIWERVQTLGYPTNDAVVVMNCRSDRYERTEQFAHDVLPYLPCRTLVIIGETTAPIVDNYNNGNIPTEHLLNLEGYSTEEILEEIKPYIQETVIYGVGNIHGAAEPLTHELKKMQMPIEEKVAAIN</sequence>
<dbReference type="PRINTS" id="PR01758">
    <property type="entry name" value="CAPSULEPROTB"/>
</dbReference>
<dbReference type="PANTHER" id="PTHR43445">
    <property type="entry name" value="UDP-N-ACETYLMURAMATE--L-ALANINE LIGASE-RELATED"/>
    <property type="match status" value="1"/>
</dbReference>
<accession>A0ABS2PG37</accession>
<protein>
    <submittedName>
        <fullName evidence="2">Poly-gamma-glutamate synthase PgsB/CapB</fullName>
    </submittedName>
</protein>
<dbReference type="Pfam" id="PF08245">
    <property type="entry name" value="Mur_ligase_M"/>
    <property type="match status" value="1"/>
</dbReference>
<dbReference type="EMBL" id="JAFBEC010000012">
    <property type="protein sequence ID" value="MBM7634399.1"/>
    <property type="molecule type" value="Genomic_DNA"/>
</dbReference>
<dbReference type="SUPFAM" id="SSF53623">
    <property type="entry name" value="MurD-like peptide ligases, catalytic domain"/>
    <property type="match status" value="1"/>
</dbReference>
<proteinExistence type="predicted"/>
<dbReference type="InterPro" id="IPR013221">
    <property type="entry name" value="Mur_ligase_cen"/>
</dbReference>
<comment type="caution">
    <text evidence="2">The sequence shown here is derived from an EMBL/GenBank/DDBJ whole genome shotgun (WGS) entry which is preliminary data.</text>
</comment>
<dbReference type="NCBIfam" id="TIGR04012">
    <property type="entry name" value="poly_gGlu_PgsB"/>
    <property type="match status" value="1"/>
</dbReference>
<evidence type="ECO:0000313" key="2">
    <source>
        <dbReference type="EMBL" id="MBM7634399.1"/>
    </source>
</evidence>
<feature type="domain" description="Mur ligase central" evidence="1">
    <location>
        <begin position="38"/>
        <end position="195"/>
    </location>
</feature>
<evidence type="ECO:0000313" key="3">
    <source>
        <dbReference type="Proteomes" id="UP000741863"/>
    </source>
</evidence>
<organism evidence="2 3">
    <name type="scientific">Geomicrobium sediminis</name>
    <dbReference type="NCBI Taxonomy" id="1347788"/>
    <lineage>
        <taxon>Bacteria</taxon>
        <taxon>Bacillati</taxon>
        <taxon>Bacillota</taxon>
        <taxon>Bacilli</taxon>
        <taxon>Bacillales</taxon>
        <taxon>Geomicrobium</taxon>
    </lineage>
</organism>